<dbReference type="GO" id="GO:0003677">
    <property type="term" value="F:DNA binding"/>
    <property type="evidence" value="ECO:0007669"/>
    <property type="project" value="InterPro"/>
</dbReference>
<sequence>MSELSKRTEVPVATIKYYLREGLLPDGERITPRLTEYDDRHVRQLRLLRILREVGHVPVERLRGLIAAAGSGEETIHELFAEASDALSPTPPEPDEAHEMARLVVDDIVAQAGWTHTRANSPDRDLLAATLATVIRHDTHPGGPEDLVPYVEAADRIARYELGRLDDAKDRQGLLEEMVVGRVTFGEVLASLRRLAQEHYSYERFGEDHRG</sequence>
<organism evidence="2 3">
    <name type="scientific">Nocardioides seonyuensis</name>
    <dbReference type="NCBI Taxonomy" id="2518371"/>
    <lineage>
        <taxon>Bacteria</taxon>
        <taxon>Bacillati</taxon>
        <taxon>Actinomycetota</taxon>
        <taxon>Actinomycetes</taxon>
        <taxon>Propionibacteriales</taxon>
        <taxon>Nocardioidaceae</taxon>
        <taxon>Nocardioides</taxon>
    </lineage>
</organism>
<reference evidence="2 3" key="1">
    <citation type="submission" date="2019-03" db="EMBL/GenBank/DDBJ databases">
        <title>Three New Species of Nocardioides, Nocardioides euryhalodurans sp. nov., Nocardioides seonyuensis sp. nov. and Nocardioides eburneoflavus sp. nov. Iolated from Soil.</title>
        <authorList>
            <person name="Roh S.G."/>
            <person name="Lee C."/>
            <person name="Kim M.-K."/>
            <person name="Kim S.B."/>
        </authorList>
    </citation>
    <scope>NUCLEOTIDE SEQUENCE [LARGE SCALE GENOMIC DNA]</scope>
    <source>
        <strain evidence="2 3">MMS17-SY207-3</strain>
    </source>
</reference>
<dbReference type="EMBL" id="CP038436">
    <property type="protein sequence ID" value="QBX56714.1"/>
    <property type="molecule type" value="Genomic_DNA"/>
</dbReference>
<evidence type="ECO:0000313" key="3">
    <source>
        <dbReference type="Proteomes" id="UP000294853"/>
    </source>
</evidence>
<protein>
    <submittedName>
        <fullName evidence="2">MerR family transcriptional regulator</fullName>
    </submittedName>
</protein>
<evidence type="ECO:0000259" key="1">
    <source>
        <dbReference type="PROSITE" id="PS50937"/>
    </source>
</evidence>
<dbReference type="SUPFAM" id="SSF46955">
    <property type="entry name" value="Putative DNA-binding domain"/>
    <property type="match status" value="1"/>
</dbReference>
<dbReference type="RefSeq" id="WP_135268699.1">
    <property type="nucleotide sequence ID" value="NZ_CP038436.1"/>
</dbReference>
<dbReference type="Gene3D" id="1.10.1660.10">
    <property type="match status" value="1"/>
</dbReference>
<dbReference type="Pfam" id="PF13411">
    <property type="entry name" value="MerR_1"/>
    <property type="match status" value="1"/>
</dbReference>
<keyword evidence="3" id="KW-1185">Reference proteome</keyword>
<proteinExistence type="predicted"/>
<name>A0A4P7IH75_9ACTN</name>
<dbReference type="GO" id="GO:0006355">
    <property type="term" value="P:regulation of DNA-templated transcription"/>
    <property type="evidence" value="ECO:0007669"/>
    <property type="project" value="InterPro"/>
</dbReference>
<feature type="domain" description="HTH merR-type" evidence="1">
    <location>
        <begin position="1"/>
        <end position="68"/>
    </location>
</feature>
<dbReference type="Proteomes" id="UP000294853">
    <property type="component" value="Chromosome"/>
</dbReference>
<evidence type="ECO:0000313" key="2">
    <source>
        <dbReference type="EMBL" id="QBX56714.1"/>
    </source>
</evidence>
<dbReference type="PROSITE" id="PS50937">
    <property type="entry name" value="HTH_MERR_2"/>
    <property type="match status" value="1"/>
</dbReference>
<dbReference type="InterPro" id="IPR000551">
    <property type="entry name" value="MerR-type_HTH_dom"/>
</dbReference>
<gene>
    <name evidence="2" type="ORF">EXE58_15445</name>
</gene>
<dbReference type="OrthoDB" id="5242095at2"/>
<dbReference type="KEGG" id="nsn:EXE58_15445"/>
<accession>A0A4P7IH75</accession>
<dbReference type="AlphaFoldDB" id="A0A4P7IH75"/>
<dbReference type="InterPro" id="IPR009061">
    <property type="entry name" value="DNA-bd_dom_put_sf"/>
</dbReference>